<feature type="transmembrane region" description="Helical" evidence="2">
    <location>
        <begin position="194"/>
        <end position="214"/>
    </location>
</feature>
<feature type="transmembrane region" description="Helical" evidence="2">
    <location>
        <begin position="82"/>
        <end position="105"/>
    </location>
</feature>
<sequence>MTFSEKLITLRAGRGWSQEQLANKIGVTRQAVGRWEKGAGLPDAVSLTNLSKAFDVTPEWLIDETASGRPEPRRARRVKLAWFDYVMFALTVLSATACLILRELLYGDAFSSFDIWDVYSVLQRIYQAAVLPAMWFSMGWSAAALLSYLGVRSLTLGKFARPAMIVLGAMLPITFAVTVLDVLVLELWYPYHTLWLIGTPSALAPGGLLLGLAVKRKEKTK</sequence>
<gene>
    <name evidence="4" type="ORF">IAB77_00180</name>
</gene>
<reference evidence="4" key="2">
    <citation type="journal article" date="2021" name="PeerJ">
        <title>Extensive microbial diversity within the chicken gut microbiome revealed by metagenomics and culture.</title>
        <authorList>
            <person name="Gilroy R."/>
            <person name="Ravi A."/>
            <person name="Getino M."/>
            <person name="Pursley I."/>
            <person name="Horton D.L."/>
            <person name="Alikhan N.F."/>
            <person name="Baker D."/>
            <person name="Gharbi K."/>
            <person name="Hall N."/>
            <person name="Watson M."/>
            <person name="Adriaenssens E.M."/>
            <person name="Foster-Nyarko E."/>
            <person name="Jarju S."/>
            <person name="Secka A."/>
            <person name="Antonio M."/>
            <person name="Oren A."/>
            <person name="Chaudhuri R.R."/>
            <person name="La Ragione R."/>
            <person name="Hildebrand F."/>
            <person name="Pallen M.J."/>
        </authorList>
    </citation>
    <scope>NUCLEOTIDE SEQUENCE</scope>
    <source>
        <strain evidence="4">ChiBcolR7-354</strain>
    </source>
</reference>
<keyword evidence="1" id="KW-0238">DNA-binding</keyword>
<dbReference type="GO" id="GO:0003677">
    <property type="term" value="F:DNA binding"/>
    <property type="evidence" value="ECO:0007669"/>
    <property type="project" value="UniProtKB-KW"/>
</dbReference>
<accession>A0A9D0ZCQ3</accession>
<reference evidence="4" key="1">
    <citation type="submission" date="2020-10" db="EMBL/GenBank/DDBJ databases">
        <authorList>
            <person name="Gilroy R."/>
        </authorList>
    </citation>
    <scope>NUCLEOTIDE SEQUENCE</scope>
    <source>
        <strain evidence="4">ChiBcolR7-354</strain>
    </source>
</reference>
<feature type="domain" description="HTH cro/C1-type" evidence="3">
    <location>
        <begin position="7"/>
        <end position="61"/>
    </location>
</feature>
<dbReference type="PANTHER" id="PTHR46558:SF4">
    <property type="entry name" value="DNA-BIDING PHAGE PROTEIN"/>
    <property type="match status" value="1"/>
</dbReference>
<dbReference type="PROSITE" id="PS50943">
    <property type="entry name" value="HTH_CROC1"/>
    <property type="match status" value="1"/>
</dbReference>
<evidence type="ECO:0000259" key="3">
    <source>
        <dbReference type="PROSITE" id="PS50943"/>
    </source>
</evidence>
<evidence type="ECO:0000313" key="5">
    <source>
        <dbReference type="Proteomes" id="UP000824262"/>
    </source>
</evidence>
<feature type="transmembrane region" description="Helical" evidence="2">
    <location>
        <begin position="163"/>
        <end position="188"/>
    </location>
</feature>
<dbReference type="Pfam" id="PF01381">
    <property type="entry name" value="HTH_3"/>
    <property type="match status" value="1"/>
</dbReference>
<evidence type="ECO:0000313" key="4">
    <source>
        <dbReference type="EMBL" id="HIQ77657.1"/>
    </source>
</evidence>
<dbReference type="InterPro" id="IPR001387">
    <property type="entry name" value="Cro/C1-type_HTH"/>
</dbReference>
<dbReference type="Proteomes" id="UP000824262">
    <property type="component" value="Unassembled WGS sequence"/>
</dbReference>
<dbReference type="CDD" id="cd00093">
    <property type="entry name" value="HTH_XRE"/>
    <property type="match status" value="1"/>
</dbReference>
<dbReference type="SUPFAM" id="SSF47413">
    <property type="entry name" value="lambda repressor-like DNA-binding domains"/>
    <property type="match status" value="1"/>
</dbReference>
<keyword evidence="2" id="KW-1133">Transmembrane helix</keyword>
<keyword evidence="2" id="KW-0472">Membrane</keyword>
<dbReference type="EMBL" id="DVGA01000003">
    <property type="protein sequence ID" value="HIQ77657.1"/>
    <property type="molecule type" value="Genomic_DNA"/>
</dbReference>
<dbReference type="PANTHER" id="PTHR46558">
    <property type="entry name" value="TRACRIPTIONAL REGULATORY PROTEIN-RELATED-RELATED"/>
    <property type="match status" value="1"/>
</dbReference>
<organism evidence="4 5">
    <name type="scientific">Candidatus Scatomorpha intestinavium</name>
    <dbReference type="NCBI Taxonomy" id="2840922"/>
    <lineage>
        <taxon>Bacteria</taxon>
        <taxon>Bacillati</taxon>
        <taxon>Bacillota</taxon>
        <taxon>Clostridia</taxon>
        <taxon>Eubacteriales</taxon>
        <taxon>Candidatus Scatomorpha</taxon>
    </lineage>
</organism>
<dbReference type="AlphaFoldDB" id="A0A9D0ZCQ3"/>
<proteinExistence type="predicted"/>
<protein>
    <submittedName>
        <fullName evidence="4">Helix-turn-helix transcriptional regulator</fullName>
    </submittedName>
</protein>
<comment type="caution">
    <text evidence="4">The sequence shown here is derived from an EMBL/GenBank/DDBJ whole genome shotgun (WGS) entry which is preliminary data.</text>
</comment>
<dbReference type="SMART" id="SM00530">
    <property type="entry name" value="HTH_XRE"/>
    <property type="match status" value="1"/>
</dbReference>
<dbReference type="InterPro" id="IPR010982">
    <property type="entry name" value="Lambda_DNA-bd_dom_sf"/>
</dbReference>
<name>A0A9D0ZCQ3_9FIRM</name>
<evidence type="ECO:0000256" key="2">
    <source>
        <dbReference type="SAM" id="Phobius"/>
    </source>
</evidence>
<feature type="transmembrane region" description="Helical" evidence="2">
    <location>
        <begin position="125"/>
        <end position="151"/>
    </location>
</feature>
<dbReference type="Gene3D" id="1.10.260.40">
    <property type="entry name" value="lambda repressor-like DNA-binding domains"/>
    <property type="match status" value="1"/>
</dbReference>
<keyword evidence="2" id="KW-0812">Transmembrane</keyword>
<evidence type="ECO:0000256" key="1">
    <source>
        <dbReference type="ARBA" id="ARBA00023125"/>
    </source>
</evidence>